<gene>
    <name evidence="9" type="ORF">Pfra01_002118100</name>
</gene>
<evidence type="ECO:0000256" key="4">
    <source>
        <dbReference type="ARBA" id="ARBA00022603"/>
    </source>
</evidence>
<dbReference type="GO" id="GO:0032259">
    <property type="term" value="P:methylation"/>
    <property type="evidence" value="ECO:0007669"/>
    <property type="project" value="UniProtKB-KW"/>
</dbReference>
<evidence type="ECO:0000259" key="8">
    <source>
        <dbReference type="PROSITE" id="PS50280"/>
    </source>
</evidence>
<dbReference type="AlphaFoldDB" id="A0A9W7D1B0"/>
<evidence type="ECO:0000256" key="6">
    <source>
        <dbReference type="ARBA" id="ARBA00022691"/>
    </source>
</evidence>
<accession>A0A9W7D1B0</accession>
<evidence type="ECO:0000256" key="5">
    <source>
        <dbReference type="ARBA" id="ARBA00022679"/>
    </source>
</evidence>
<dbReference type="PANTHER" id="PTHR22884">
    <property type="entry name" value="SET DOMAIN PROTEINS"/>
    <property type="match status" value="1"/>
</dbReference>
<keyword evidence="6" id="KW-0949">S-adenosyl-L-methionine</keyword>
<evidence type="ECO:0000313" key="9">
    <source>
        <dbReference type="EMBL" id="GMF51950.1"/>
    </source>
</evidence>
<feature type="domain" description="SET" evidence="8">
    <location>
        <begin position="103"/>
        <end position="225"/>
    </location>
</feature>
<dbReference type="EMBL" id="BSXT01002981">
    <property type="protein sequence ID" value="GMF51950.1"/>
    <property type="molecule type" value="Genomic_DNA"/>
</dbReference>
<dbReference type="GO" id="GO:0008168">
    <property type="term" value="F:methyltransferase activity"/>
    <property type="evidence" value="ECO:0007669"/>
    <property type="project" value="UniProtKB-KW"/>
</dbReference>
<dbReference type="PROSITE" id="PS50280">
    <property type="entry name" value="SET"/>
    <property type="match status" value="1"/>
</dbReference>
<keyword evidence="4" id="KW-0489">Methyltransferase</keyword>
<dbReference type="GO" id="GO:0005694">
    <property type="term" value="C:chromosome"/>
    <property type="evidence" value="ECO:0007669"/>
    <property type="project" value="UniProtKB-SubCell"/>
</dbReference>
<dbReference type="OrthoDB" id="59296at2759"/>
<sequence length="249" mass="27763">MKDQLRALHLRRPVFVERSTEGFTMMAEVKWPASVEFIKTFEVPDGIRLVGIGCGEKCECVGDCFIHSCTNAQLTIYCTPGCCGMRAACSNTPQTLYSPKKPSPLRLYVTERVGLGVFTTIYIKVGDVVGEYAGMLCEYDAIVEGQPTRALKENCGYTMLLHAKSVKNKYVYVEALEYESITRFTSHACEPNVQFVEVQKRTTVKVMAVMLKTVRPGSQLTVNYGNDICSSARMISVGSRHRQVNPFVL</sequence>
<dbReference type="SUPFAM" id="SSF82199">
    <property type="entry name" value="SET domain"/>
    <property type="match status" value="1"/>
</dbReference>
<keyword evidence="7" id="KW-0539">Nucleus</keyword>
<proteinExistence type="predicted"/>
<organism evidence="9 10">
    <name type="scientific">Phytophthora fragariaefolia</name>
    <dbReference type="NCBI Taxonomy" id="1490495"/>
    <lineage>
        <taxon>Eukaryota</taxon>
        <taxon>Sar</taxon>
        <taxon>Stramenopiles</taxon>
        <taxon>Oomycota</taxon>
        <taxon>Peronosporomycetes</taxon>
        <taxon>Peronosporales</taxon>
        <taxon>Peronosporaceae</taxon>
        <taxon>Phytophthora</taxon>
    </lineage>
</organism>
<protein>
    <submittedName>
        <fullName evidence="9">Unnamed protein product</fullName>
    </submittedName>
</protein>
<reference evidence="9" key="1">
    <citation type="submission" date="2023-04" db="EMBL/GenBank/DDBJ databases">
        <title>Phytophthora fragariaefolia NBRC 109709.</title>
        <authorList>
            <person name="Ichikawa N."/>
            <person name="Sato H."/>
            <person name="Tonouchi N."/>
        </authorList>
    </citation>
    <scope>NUCLEOTIDE SEQUENCE</scope>
    <source>
        <strain evidence="9">NBRC 109709</strain>
    </source>
</reference>
<evidence type="ECO:0000256" key="1">
    <source>
        <dbReference type="ARBA" id="ARBA00004123"/>
    </source>
</evidence>
<dbReference type="InterPro" id="IPR050777">
    <property type="entry name" value="SET2_Histone-Lys_MeTrsfase"/>
</dbReference>
<keyword evidence="3" id="KW-0158">Chromosome</keyword>
<dbReference type="SMART" id="SM00317">
    <property type="entry name" value="SET"/>
    <property type="match status" value="1"/>
</dbReference>
<evidence type="ECO:0000256" key="7">
    <source>
        <dbReference type="ARBA" id="ARBA00023242"/>
    </source>
</evidence>
<evidence type="ECO:0000256" key="3">
    <source>
        <dbReference type="ARBA" id="ARBA00022454"/>
    </source>
</evidence>
<dbReference type="GO" id="GO:0005634">
    <property type="term" value="C:nucleus"/>
    <property type="evidence" value="ECO:0007669"/>
    <property type="project" value="UniProtKB-SubCell"/>
</dbReference>
<evidence type="ECO:0000256" key="2">
    <source>
        <dbReference type="ARBA" id="ARBA00004286"/>
    </source>
</evidence>
<name>A0A9W7D1B0_9STRA</name>
<keyword evidence="10" id="KW-1185">Reference proteome</keyword>
<dbReference type="InterPro" id="IPR046341">
    <property type="entry name" value="SET_dom_sf"/>
</dbReference>
<comment type="caution">
    <text evidence="9">The sequence shown here is derived from an EMBL/GenBank/DDBJ whole genome shotgun (WGS) entry which is preliminary data.</text>
</comment>
<dbReference type="Gene3D" id="2.170.270.10">
    <property type="entry name" value="SET domain"/>
    <property type="match status" value="1"/>
</dbReference>
<dbReference type="Pfam" id="PF00856">
    <property type="entry name" value="SET"/>
    <property type="match status" value="1"/>
</dbReference>
<evidence type="ECO:0000313" key="10">
    <source>
        <dbReference type="Proteomes" id="UP001165121"/>
    </source>
</evidence>
<dbReference type="Proteomes" id="UP001165121">
    <property type="component" value="Unassembled WGS sequence"/>
</dbReference>
<keyword evidence="5" id="KW-0808">Transferase</keyword>
<comment type="subcellular location">
    <subcellularLocation>
        <location evidence="2">Chromosome</location>
    </subcellularLocation>
    <subcellularLocation>
        <location evidence="1">Nucleus</location>
    </subcellularLocation>
</comment>
<dbReference type="InterPro" id="IPR001214">
    <property type="entry name" value="SET_dom"/>
</dbReference>